<evidence type="ECO:0000313" key="1">
    <source>
        <dbReference type="EMBL" id="PHT68746.1"/>
    </source>
</evidence>
<reference evidence="1 2" key="1">
    <citation type="journal article" date="2014" name="Nat. Genet.">
        <title>Genome sequence of the hot pepper provides insights into the evolution of pungency in Capsicum species.</title>
        <authorList>
            <person name="Kim S."/>
            <person name="Park M."/>
            <person name="Yeom S.I."/>
            <person name="Kim Y.M."/>
            <person name="Lee J.M."/>
            <person name="Lee H.A."/>
            <person name="Seo E."/>
            <person name="Choi J."/>
            <person name="Cheong K."/>
            <person name="Kim K.T."/>
            <person name="Jung K."/>
            <person name="Lee G.W."/>
            <person name="Oh S.K."/>
            <person name="Bae C."/>
            <person name="Kim S.B."/>
            <person name="Lee H.Y."/>
            <person name="Kim S.Y."/>
            <person name="Kim M.S."/>
            <person name="Kang B.C."/>
            <person name="Jo Y.D."/>
            <person name="Yang H.B."/>
            <person name="Jeong H.J."/>
            <person name="Kang W.H."/>
            <person name="Kwon J.K."/>
            <person name="Shin C."/>
            <person name="Lim J.Y."/>
            <person name="Park J.H."/>
            <person name="Huh J.H."/>
            <person name="Kim J.S."/>
            <person name="Kim B.D."/>
            <person name="Cohen O."/>
            <person name="Paran I."/>
            <person name="Suh M.C."/>
            <person name="Lee S.B."/>
            <person name="Kim Y.K."/>
            <person name="Shin Y."/>
            <person name="Noh S.J."/>
            <person name="Park J."/>
            <person name="Seo Y.S."/>
            <person name="Kwon S.Y."/>
            <person name="Kim H.A."/>
            <person name="Park J.M."/>
            <person name="Kim H.J."/>
            <person name="Choi S.B."/>
            <person name="Bosland P.W."/>
            <person name="Reeves G."/>
            <person name="Jo S.H."/>
            <person name="Lee B.W."/>
            <person name="Cho H.T."/>
            <person name="Choi H.S."/>
            <person name="Lee M.S."/>
            <person name="Yu Y."/>
            <person name="Do Choi Y."/>
            <person name="Park B.S."/>
            <person name="van Deynze A."/>
            <person name="Ashrafi H."/>
            <person name="Hill T."/>
            <person name="Kim W.T."/>
            <person name="Pai H.S."/>
            <person name="Ahn H.K."/>
            <person name="Yeam I."/>
            <person name="Giovannoni J.J."/>
            <person name="Rose J.K."/>
            <person name="Sorensen I."/>
            <person name="Lee S.J."/>
            <person name="Kim R.W."/>
            <person name="Choi I.Y."/>
            <person name="Choi B.S."/>
            <person name="Lim J.S."/>
            <person name="Lee Y.H."/>
            <person name="Choi D."/>
        </authorList>
    </citation>
    <scope>NUCLEOTIDE SEQUENCE [LARGE SCALE GENOMIC DNA]</scope>
    <source>
        <strain evidence="2">cv. CM334</strain>
    </source>
</reference>
<dbReference type="Proteomes" id="UP000222542">
    <property type="component" value="Unassembled WGS sequence"/>
</dbReference>
<name>A0A2G2YG71_CAPAN</name>
<dbReference type="Gramene" id="PHT68746">
    <property type="protein sequence ID" value="PHT68746"/>
    <property type="gene ID" value="T459_28233"/>
</dbReference>
<proteinExistence type="predicted"/>
<evidence type="ECO:0000313" key="2">
    <source>
        <dbReference type="Proteomes" id="UP000222542"/>
    </source>
</evidence>
<dbReference type="EMBL" id="AYRZ02000011">
    <property type="protein sequence ID" value="PHT68746.1"/>
    <property type="molecule type" value="Genomic_DNA"/>
</dbReference>
<comment type="caution">
    <text evidence="1">The sequence shown here is derived from an EMBL/GenBank/DDBJ whole genome shotgun (WGS) entry which is preliminary data.</text>
</comment>
<dbReference type="PANTHER" id="PTHR33022:SF13">
    <property type="entry name" value="UBIQUITIN-LIKE PROTEASE FAMILY PROFILE DOMAIN-CONTAINING PROTEIN"/>
    <property type="match status" value="1"/>
</dbReference>
<dbReference type="PANTHER" id="PTHR33022">
    <property type="entry name" value="DUF1985 DOMAIN-CONTAINING PROTEIN"/>
    <property type="match status" value="1"/>
</dbReference>
<organism evidence="1 2">
    <name type="scientific">Capsicum annuum</name>
    <name type="common">Capsicum pepper</name>
    <dbReference type="NCBI Taxonomy" id="4072"/>
    <lineage>
        <taxon>Eukaryota</taxon>
        <taxon>Viridiplantae</taxon>
        <taxon>Streptophyta</taxon>
        <taxon>Embryophyta</taxon>
        <taxon>Tracheophyta</taxon>
        <taxon>Spermatophyta</taxon>
        <taxon>Magnoliopsida</taxon>
        <taxon>eudicotyledons</taxon>
        <taxon>Gunneridae</taxon>
        <taxon>Pentapetalae</taxon>
        <taxon>asterids</taxon>
        <taxon>lamiids</taxon>
        <taxon>Solanales</taxon>
        <taxon>Solanaceae</taxon>
        <taxon>Solanoideae</taxon>
        <taxon>Capsiceae</taxon>
        <taxon>Capsicum</taxon>
    </lineage>
</organism>
<keyword evidence="2" id="KW-1185">Reference proteome</keyword>
<gene>
    <name evidence="1" type="ORF">T459_28233</name>
</gene>
<accession>A0A2G2YG71</accession>
<sequence>MSQRTQIVNQNPFEVHYVENIMHKKCESLNYVVFIAGYVEYLSEGIEVPSYDFDAESHRMRFLNYDLRKAQNHYASDNDDSPKSRSIYVPRLMNQEYLA</sequence>
<protein>
    <submittedName>
        <fullName evidence="1">Uncharacterized protein</fullName>
    </submittedName>
</protein>
<reference evidence="1 2" key="2">
    <citation type="journal article" date="2017" name="Genome Biol.">
        <title>New reference genome sequences of hot pepper reveal the massive evolution of plant disease-resistance genes by retroduplication.</title>
        <authorList>
            <person name="Kim S."/>
            <person name="Park J."/>
            <person name="Yeom S.I."/>
            <person name="Kim Y.M."/>
            <person name="Seo E."/>
            <person name="Kim K.T."/>
            <person name="Kim M.S."/>
            <person name="Lee J.M."/>
            <person name="Cheong K."/>
            <person name="Shin H.S."/>
            <person name="Kim S.B."/>
            <person name="Han K."/>
            <person name="Lee J."/>
            <person name="Park M."/>
            <person name="Lee H.A."/>
            <person name="Lee H.Y."/>
            <person name="Lee Y."/>
            <person name="Oh S."/>
            <person name="Lee J.H."/>
            <person name="Choi E."/>
            <person name="Choi E."/>
            <person name="Lee S.E."/>
            <person name="Jeon J."/>
            <person name="Kim H."/>
            <person name="Choi G."/>
            <person name="Song H."/>
            <person name="Lee J."/>
            <person name="Lee S.C."/>
            <person name="Kwon J.K."/>
            <person name="Lee H.Y."/>
            <person name="Koo N."/>
            <person name="Hong Y."/>
            <person name="Kim R.W."/>
            <person name="Kang W.H."/>
            <person name="Huh J.H."/>
            <person name="Kang B.C."/>
            <person name="Yang T.J."/>
            <person name="Lee Y.H."/>
            <person name="Bennetzen J.L."/>
            <person name="Choi D."/>
        </authorList>
    </citation>
    <scope>NUCLEOTIDE SEQUENCE [LARGE SCALE GENOMIC DNA]</scope>
    <source>
        <strain evidence="2">cv. CM334</strain>
    </source>
</reference>
<dbReference type="AlphaFoldDB" id="A0A2G2YG71"/>